<dbReference type="SUPFAM" id="SSF53756">
    <property type="entry name" value="UDP-Glycosyltransferase/glycogen phosphorylase"/>
    <property type="match status" value="1"/>
</dbReference>
<feature type="domain" description="Glycosyltransferase subfamily 4-like N-terminal" evidence="4">
    <location>
        <begin position="13"/>
        <end position="173"/>
    </location>
</feature>
<dbReference type="Pfam" id="PF13439">
    <property type="entry name" value="Glyco_transf_4"/>
    <property type="match status" value="1"/>
</dbReference>
<accession>A0A3B1CCX4</accession>
<evidence type="ECO:0008006" key="6">
    <source>
        <dbReference type="Google" id="ProtNLM"/>
    </source>
</evidence>
<evidence type="ECO:0000259" key="4">
    <source>
        <dbReference type="Pfam" id="PF13439"/>
    </source>
</evidence>
<keyword evidence="1" id="KW-0328">Glycosyltransferase</keyword>
<evidence type="ECO:0000313" key="5">
    <source>
        <dbReference type="EMBL" id="VAX21884.1"/>
    </source>
</evidence>
<feature type="domain" description="Glycosyl transferase family 1" evidence="3">
    <location>
        <begin position="184"/>
        <end position="343"/>
    </location>
</feature>
<name>A0A3B1CCX4_9ZZZZ</name>
<dbReference type="GO" id="GO:0016757">
    <property type="term" value="F:glycosyltransferase activity"/>
    <property type="evidence" value="ECO:0007669"/>
    <property type="project" value="UniProtKB-KW"/>
</dbReference>
<proteinExistence type="predicted"/>
<evidence type="ECO:0000259" key="3">
    <source>
        <dbReference type="Pfam" id="PF00534"/>
    </source>
</evidence>
<dbReference type="InterPro" id="IPR001296">
    <property type="entry name" value="Glyco_trans_1"/>
</dbReference>
<dbReference type="InterPro" id="IPR028098">
    <property type="entry name" value="Glyco_trans_4-like_N"/>
</dbReference>
<sequence length="371" mass="41395">MKIFHLIGHLRLGAGRYIVEMASEQKRLFGHETEIIVSHDIDKSWRSDEGQIAQLNRAGISVTTIGNIFKRDTKILKETAEKLKLLLQTTGDDYIIHAHSAIPAIVAKLAGAEKVVATCHGWNPDRPIEHNIEDARGYAMCDAIITPSRHWAGRLKDELAIQNAVVIPVGVRMENFPPTKRGDHRNKHIKIVTVCELTHRKGVDLLIKAMPIIWEKGHEDAELHIFGVGDMEETLKRLARRIDTRGSRIVFHGFVTEPYRQLANYDIFSLASRSDNYPVSIIEAMLACLPVVGSNIGGIPEMIKDGQCGIVVKKESPGEIASAVIRLIEKGKENMLRLGRNGETFAREKLGIEKTVTAVENVYRKVTNKTG</sequence>
<gene>
    <name evidence="5" type="ORF">MNBD_NITROSPINAE01-425</name>
</gene>
<dbReference type="AlphaFoldDB" id="A0A3B1CCX4"/>
<dbReference type="PANTHER" id="PTHR12526:SF629">
    <property type="entry name" value="TEICHURONIC ACID BIOSYNTHESIS GLYCOSYLTRANSFERASE TUAH-RELATED"/>
    <property type="match status" value="1"/>
</dbReference>
<keyword evidence="2" id="KW-0808">Transferase</keyword>
<reference evidence="5" key="1">
    <citation type="submission" date="2018-06" db="EMBL/GenBank/DDBJ databases">
        <authorList>
            <person name="Zhirakovskaya E."/>
        </authorList>
    </citation>
    <scope>NUCLEOTIDE SEQUENCE</scope>
</reference>
<dbReference type="Gene3D" id="3.40.50.2000">
    <property type="entry name" value="Glycogen Phosphorylase B"/>
    <property type="match status" value="2"/>
</dbReference>
<evidence type="ECO:0000256" key="2">
    <source>
        <dbReference type="ARBA" id="ARBA00022679"/>
    </source>
</evidence>
<dbReference type="EMBL" id="UOGC01000129">
    <property type="protein sequence ID" value="VAX21884.1"/>
    <property type="molecule type" value="Genomic_DNA"/>
</dbReference>
<dbReference type="CDD" id="cd03801">
    <property type="entry name" value="GT4_PimA-like"/>
    <property type="match status" value="1"/>
</dbReference>
<organism evidence="5">
    <name type="scientific">hydrothermal vent metagenome</name>
    <dbReference type="NCBI Taxonomy" id="652676"/>
    <lineage>
        <taxon>unclassified sequences</taxon>
        <taxon>metagenomes</taxon>
        <taxon>ecological metagenomes</taxon>
    </lineage>
</organism>
<evidence type="ECO:0000256" key="1">
    <source>
        <dbReference type="ARBA" id="ARBA00022676"/>
    </source>
</evidence>
<dbReference type="Pfam" id="PF00534">
    <property type="entry name" value="Glycos_transf_1"/>
    <property type="match status" value="1"/>
</dbReference>
<protein>
    <recommendedName>
        <fullName evidence="6">Glycosyltransferase</fullName>
    </recommendedName>
</protein>
<dbReference type="PANTHER" id="PTHR12526">
    <property type="entry name" value="GLYCOSYLTRANSFERASE"/>
    <property type="match status" value="1"/>
</dbReference>